<dbReference type="Gene3D" id="3.90.1300.10">
    <property type="entry name" value="Amidase signature (AS) domain"/>
    <property type="match status" value="1"/>
</dbReference>
<dbReference type="SUPFAM" id="SSF75304">
    <property type="entry name" value="Amidase signature (AS) enzymes"/>
    <property type="match status" value="1"/>
</dbReference>
<evidence type="ECO:0000313" key="2">
    <source>
        <dbReference type="EMBL" id="MDA0564276.1"/>
    </source>
</evidence>
<gene>
    <name evidence="2" type="ORF">LG943_08045</name>
</gene>
<dbReference type="InterPro" id="IPR036928">
    <property type="entry name" value="AS_sf"/>
</dbReference>
<keyword evidence="3" id="KW-1185">Reference proteome</keyword>
<dbReference type="Proteomes" id="UP001140076">
    <property type="component" value="Unassembled WGS sequence"/>
</dbReference>
<accession>A0A9X3NUE2</accession>
<dbReference type="RefSeq" id="WP_270071564.1">
    <property type="nucleotide sequence ID" value="NZ_JAJAQC010000009.1"/>
</dbReference>
<reference evidence="2" key="1">
    <citation type="submission" date="2021-10" db="EMBL/GenBank/DDBJ databases">
        <title>Streptomonospora sp. nov., isolated from mangrove soil.</title>
        <authorList>
            <person name="Chen X."/>
            <person name="Ge X."/>
            <person name="Liu W."/>
        </authorList>
    </citation>
    <scope>NUCLEOTIDE SEQUENCE</scope>
    <source>
        <strain evidence="2">S1-112</strain>
    </source>
</reference>
<evidence type="ECO:0000256" key="1">
    <source>
        <dbReference type="SAM" id="MobiDB-lite"/>
    </source>
</evidence>
<sequence>MSVPGGFAPGGLPVGRQIAGPRLAERRVPEVGHASVLATGSGRRRLPLGGRGAAANGQDGT</sequence>
<comment type="caution">
    <text evidence="2">The sequence shown here is derived from an EMBL/GenBank/DDBJ whole genome shotgun (WGS) entry which is preliminary data.</text>
</comment>
<organism evidence="2 3">
    <name type="scientific">Streptomonospora mangrovi</name>
    <dbReference type="NCBI Taxonomy" id="2883123"/>
    <lineage>
        <taxon>Bacteria</taxon>
        <taxon>Bacillati</taxon>
        <taxon>Actinomycetota</taxon>
        <taxon>Actinomycetes</taxon>
        <taxon>Streptosporangiales</taxon>
        <taxon>Nocardiopsidaceae</taxon>
        <taxon>Streptomonospora</taxon>
    </lineage>
</organism>
<dbReference type="AlphaFoldDB" id="A0A9X3NUE2"/>
<proteinExistence type="predicted"/>
<feature type="region of interest" description="Disordered" evidence="1">
    <location>
        <begin position="34"/>
        <end position="61"/>
    </location>
</feature>
<name>A0A9X3NUE2_9ACTN</name>
<dbReference type="EMBL" id="JAJAQC010000009">
    <property type="protein sequence ID" value="MDA0564276.1"/>
    <property type="molecule type" value="Genomic_DNA"/>
</dbReference>
<protein>
    <submittedName>
        <fullName evidence="2">Uncharacterized protein</fullName>
    </submittedName>
</protein>
<evidence type="ECO:0000313" key="3">
    <source>
        <dbReference type="Proteomes" id="UP001140076"/>
    </source>
</evidence>